<dbReference type="PANTHER" id="PTHR43735">
    <property type="entry name" value="APOPTOSIS-INDUCING FACTOR 1"/>
    <property type="match status" value="1"/>
</dbReference>
<accession>A0A3R7HC77</accession>
<comment type="caution">
    <text evidence="7">The sequence shown here is derived from an EMBL/GenBank/DDBJ whole genome shotgun (WGS) entry which is preliminary data.</text>
</comment>
<dbReference type="SUPFAM" id="SSF51971">
    <property type="entry name" value="Nucleotide-binding domain"/>
    <property type="match status" value="1"/>
</dbReference>
<evidence type="ECO:0000313" key="7">
    <source>
        <dbReference type="EMBL" id="RLN72802.1"/>
    </source>
</evidence>
<dbReference type="GO" id="GO:0004174">
    <property type="term" value="F:electron-transferring-flavoprotein dehydrogenase activity"/>
    <property type="evidence" value="ECO:0007669"/>
    <property type="project" value="TreeGrafter"/>
</dbReference>
<dbReference type="Proteomes" id="UP000285624">
    <property type="component" value="Unassembled WGS sequence"/>
</dbReference>
<evidence type="ECO:0000313" key="4">
    <source>
        <dbReference type="EMBL" id="KAG2502782.1"/>
    </source>
</evidence>
<reference evidence="4" key="3">
    <citation type="submission" date="2020-06" db="EMBL/GenBank/DDBJ databases">
        <authorList>
            <person name="Studholme D.J."/>
        </authorList>
    </citation>
    <scope>NUCLEOTIDE SEQUENCE</scope>
    <source>
        <strain evidence="4">NZFS 2646</strain>
        <strain evidence="5">NZFS 3630</strain>
    </source>
</reference>
<keyword evidence="2" id="KW-0274">FAD</keyword>
<dbReference type="Proteomes" id="UP000792063">
    <property type="component" value="Unassembled WGS sequence"/>
</dbReference>
<protein>
    <recommendedName>
        <fullName evidence="10">FAD/NAD(P)-binding domain-containing protein</fullName>
    </recommendedName>
</protein>
<gene>
    <name evidence="6" type="ORF">BBI17_009727</name>
    <name evidence="7" type="ORF">BBO99_00009681</name>
    <name evidence="4" type="ORF">JM16_009617</name>
    <name evidence="5" type="ORF">JM18_009637</name>
</gene>
<evidence type="ECO:0000313" key="6">
    <source>
        <dbReference type="EMBL" id="RLN14223.1"/>
    </source>
</evidence>
<dbReference type="Proteomes" id="UP000285883">
    <property type="component" value="Unassembled WGS sequence"/>
</dbReference>
<proteinExistence type="predicted"/>
<dbReference type="EMBL" id="JPWV03000987">
    <property type="protein sequence ID" value="KAG2502782.1"/>
    <property type="molecule type" value="Genomic_DNA"/>
</dbReference>
<evidence type="ECO:0000256" key="2">
    <source>
        <dbReference type="ARBA" id="ARBA00022827"/>
    </source>
</evidence>
<dbReference type="AlphaFoldDB" id="A0A3R7HC77"/>
<keyword evidence="8" id="KW-1185">Reference proteome</keyword>
<dbReference type="EMBL" id="MAYM02001638">
    <property type="protein sequence ID" value="RLN14223.1"/>
    <property type="molecule type" value="Genomic_DNA"/>
</dbReference>
<sequence length="189" mass="21185">MVRDLTTNDSTEVIIIEKSKFYYHAVGTPRTVVDANFTKKLFISYDNAISESAMPLIKFQRAMIVPGSVESMSYNYLVIATDGTYTVPFKQPANNFKRSTTEAKLTETVMTVEGKDKLAAGEHVREKFHKKLTKHLKRLDVKVVLGERLKTRLTSNSCEKQTLRTNKGTVIESDGQLLCGGFSPTTELV</sequence>
<keyword evidence="1" id="KW-0285">Flavoprotein</keyword>
<dbReference type="EMBL" id="JPWU03001002">
    <property type="protein sequence ID" value="KAG2503080.1"/>
    <property type="molecule type" value="Genomic_DNA"/>
</dbReference>
<dbReference type="STRING" id="325452.A0A3R7HC77"/>
<dbReference type="PANTHER" id="PTHR43735:SF3">
    <property type="entry name" value="FERROPTOSIS SUPPRESSOR PROTEIN 1"/>
    <property type="match status" value="1"/>
</dbReference>
<dbReference type="EMBL" id="MBDN02001000">
    <property type="protein sequence ID" value="RLN72802.1"/>
    <property type="molecule type" value="Genomic_DNA"/>
</dbReference>
<name>A0A3R7HC77_9STRA</name>
<evidence type="ECO:0000313" key="9">
    <source>
        <dbReference type="Proteomes" id="UP000285883"/>
    </source>
</evidence>
<dbReference type="GO" id="GO:0005737">
    <property type="term" value="C:cytoplasm"/>
    <property type="evidence" value="ECO:0007669"/>
    <property type="project" value="TreeGrafter"/>
</dbReference>
<evidence type="ECO:0000256" key="3">
    <source>
        <dbReference type="ARBA" id="ARBA00023002"/>
    </source>
</evidence>
<reference evidence="8 9" key="2">
    <citation type="submission" date="2018-07" db="EMBL/GenBank/DDBJ databases">
        <title>Genome sequencing of oomycete isolates from Chile give support for New Zealand origin for Phytophthora kernoviae and make available the first Nothophytophthora sp. genome.</title>
        <authorList>
            <person name="Studholme D.J."/>
            <person name="Sanfuentes E."/>
            <person name="Panda P."/>
            <person name="Hill R."/>
            <person name="Sambles C."/>
            <person name="Grant M."/>
            <person name="Williams N.M."/>
            <person name="Mcdougal R.L."/>
        </authorList>
    </citation>
    <scope>NUCLEOTIDE SEQUENCE [LARGE SCALE GENOMIC DNA]</scope>
    <source>
        <strain evidence="6">Chile2</strain>
        <strain evidence="7">Chile4</strain>
    </source>
</reference>
<evidence type="ECO:0000256" key="1">
    <source>
        <dbReference type="ARBA" id="ARBA00022630"/>
    </source>
</evidence>
<evidence type="ECO:0008006" key="10">
    <source>
        <dbReference type="Google" id="ProtNLM"/>
    </source>
</evidence>
<reference evidence="4" key="1">
    <citation type="journal article" date="2015" name="Genom Data">
        <title>Genome sequences of six Phytophthora species associated with forests in New Zealand.</title>
        <authorList>
            <person name="Studholme D.J."/>
            <person name="McDougal R.L."/>
            <person name="Sambles C."/>
            <person name="Hansen E."/>
            <person name="Hardy G."/>
            <person name="Grant M."/>
            <person name="Ganley R.J."/>
            <person name="Williams N.M."/>
        </authorList>
    </citation>
    <scope>NUCLEOTIDE SEQUENCE</scope>
    <source>
        <strain evidence="4">NZFS 2646</strain>
        <strain evidence="5">NZFS 3630</strain>
    </source>
</reference>
<dbReference type="GO" id="GO:0050660">
    <property type="term" value="F:flavin adenine dinucleotide binding"/>
    <property type="evidence" value="ECO:0007669"/>
    <property type="project" value="TreeGrafter"/>
</dbReference>
<organism evidence="7 8">
    <name type="scientific">Phytophthora kernoviae</name>
    <dbReference type="NCBI Taxonomy" id="325452"/>
    <lineage>
        <taxon>Eukaryota</taxon>
        <taxon>Sar</taxon>
        <taxon>Stramenopiles</taxon>
        <taxon>Oomycota</taxon>
        <taxon>Peronosporomycetes</taxon>
        <taxon>Peronosporales</taxon>
        <taxon>Peronosporaceae</taxon>
        <taxon>Phytophthora</taxon>
    </lineage>
</organism>
<dbReference type="Proteomes" id="UP000785171">
    <property type="component" value="Unassembled WGS sequence"/>
</dbReference>
<keyword evidence="3" id="KW-0560">Oxidoreductase</keyword>
<evidence type="ECO:0000313" key="5">
    <source>
        <dbReference type="EMBL" id="KAG2503080.1"/>
    </source>
</evidence>
<evidence type="ECO:0000313" key="8">
    <source>
        <dbReference type="Proteomes" id="UP000285624"/>
    </source>
</evidence>